<dbReference type="GO" id="GO:0002949">
    <property type="term" value="P:tRNA threonylcarbamoyladenosine modification"/>
    <property type="evidence" value="ECO:0007669"/>
    <property type="project" value="InterPro"/>
</dbReference>
<keyword evidence="4" id="KW-0963">Cytoplasm</keyword>
<keyword evidence="7" id="KW-0547">Nucleotide-binding</keyword>
<dbReference type="NCBIfam" id="TIGR00150">
    <property type="entry name" value="T6A_YjeE"/>
    <property type="match status" value="1"/>
</dbReference>
<evidence type="ECO:0000256" key="5">
    <source>
        <dbReference type="ARBA" id="ARBA00022694"/>
    </source>
</evidence>
<keyword evidence="8" id="KW-0067">ATP-binding</keyword>
<protein>
    <recommendedName>
        <fullName evidence="3">tRNA threonylcarbamoyladenosine biosynthesis protein TsaE</fullName>
    </recommendedName>
    <alternativeName>
        <fullName evidence="10">t(6)A37 threonylcarbamoyladenosine biosynthesis protein TsaE</fullName>
    </alternativeName>
</protein>
<dbReference type="SUPFAM" id="SSF52540">
    <property type="entry name" value="P-loop containing nucleoside triphosphate hydrolases"/>
    <property type="match status" value="1"/>
</dbReference>
<proteinExistence type="inferred from homology"/>
<evidence type="ECO:0000256" key="4">
    <source>
        <dbReference type="ARBA" id="ARBA00022490"/>
    </source>
</evidence>
<evidence type="ECO:0000313" key="11">
    <source>
        <dbReference type="EMBL" id="VAW31269.1"/>
    </source>
</evidence>
<dbReference type="Gene3D" id="3.40.50.300">
    <property type="entry name" value="P-loop containing nucleotide triphosphate hydrolases"/>
    <property type="match status" value="1"/>
</dbReference>
<accession>A0A3B0V317</accession>
<dbReference type="InterPro" id="IPR003442">
    <property type="entry name" value="T6A_TsaE"/>
</dbReference>
<dbReference type="GO" id="GO:0046872">
    <property type="term" value="F:metal ion binding"/>
    <property type="evidence" value="ECO:0007669"/>
    <property type="project" value="UniProtKB-KW"/>
</dbReference>
<organism evidence="11">
    <name type="scientific">hydrothermal vent metagenome</name>
    <dbReference type="NCBI Taxonomy" id="652676"/>
    <lineage>
        <taxon>unclassified sequences</taxon>
        <taxon>metagenomes</taxon>
        <taxon>ecological metagenomes</taxon>
    </lineage>
</organism>
<keyword evidence="5" id="KW-0819">tRNA processing</keyword>
<dbReference type="InterPro" id="IPR027417">
    <property type="entry name" value="P-loop_NTPase"/>
</dbReference>
<keyword evidence="9" id="KW-0460">Magnesium</keyword>
<name>A0A3B0V317_9ZZZZ</name>
<evidence type="ECO:0000256" key="1">
    <source>
        <dbReference type="ARBA" id="ARBA00004496"/>
    </source>
</evidence>
<sequence length="166" mass="18552">MAILDRWTIDFISSSVEQTTRLGVRLGELLQIHDLICLAGELGAGKTALARGVGRGWGTGLRVTSPTYTLVNEYPRLADGRILYHVDCYRLEETAAWQTVGLEDVLDGQGAVMVEWPERIEAILPNDRLWIALSYVSETRRKLRITAKGERSVELFEAFKKSAFGV</sequence>
<comment type="similarity">
    <text evidence="2">Belongs to the TsaE family.</text>
</comment>
<dbReference type="GO" id="GO:0005737">
    <property type="term" value="C:cytoplasm"/>
    <property type="evidence" value="ECO:0007669"/>
    <property type="project" value="UniProtKB-SubCell"/>
</dbReference>
<dbReference type="PANTHER" id="PTHR33540">
    <property type="entry name" value="TRNA THREONYLCARBAMOYLADENOSINE BIOSYNTHESIS PROTEIN TSAE"/>
    <property type="match status" value="1"/>
</dbReference>
<dbReference type="Pfam" id="PF02367">
    <property type="entry name" value="TsaE"/>
    <property type="match status" value="1"/>
</dbReference>
<dbReference type="EMBL" id="UOEU01000189">
    <property type="protein sequence ID" value="VAW31269.1"/>
    <property type="molecule type" value="Genomic_DNA"/>
</dbReference>
<evidence type="ECO:0000256" key="3">
    <source>
        <dbReference type="ARBA" id="ARBA00019010"/>
    </source>
</evidence>
<evidence type="ECO:0000256" key="9">
    <source>
        <dbReference type="ARBA" id="ARBA00022842"/>
    </source>
</evidence>
<evidence type="ECO:0000256" key="2">
    <source>
        <dbReference type="ARBA" id="ARBA00007599"/>
    </source>
</evidence>
<evidence type="ECO:0000256" key="10">
    <source>
        <dbReference type="ARBA" id="ARBA00032441"/>
    </source>
</evidence>
<evidence type="ECO:0000256" key="6">
    <source>
        <dbReference type="ARBA" id="ARBA00022723"/>
    </source>
</evidence>
<comment type="subcellular location">
    <subcellularLocation>
        <location evidence="1">Cytoplasm</location>
    </subcellularLocation>
</comment>
<keyword evidence="6" id="KW-0479">Metal-binding</keyword>
<dbReference type="AlphaFoldDB" id="A0A3B0V317"/>
<dbReference type="PANTHER" id="PTHR33540:SF2">
    <property type="entry name" value="TRNA THREONYLCARBAMOYLADENOSINE BIOSYNTHESIS PROTEIN TSAE"/>
    <property type="match status" value="1"/>
</dbReference>
<reference evidence="11" key="1">
    <citation type="submission" date="2018-06" db="EMBL/GenBank/DDBJ databases">
        <authorList>
            <person name="Zhirakovskaya E."/>
        </authorList>
    </citation>
    <scope>NUCLEOTIDE SEQUENCE</scope>
</reference>
<evidence type="ECO:0000256" key="7">
    <source>
        <dbReference type="ARBA" id="ARBA00022741"/>
    </source>
</evidence>
<dbReference type="GO" id="GO:0005524">
    <property type="term" value="F:ATP binding"/>
    <property type="evidence" value="ECO:0007669"/>
    <property type="project" value="UniProtKB-KW"/>
</dbReference>
<evidence type="ECO:0000256" key="8">
    <source>
        <dbReference type="ARBA" id="ARBA00022840"/>
    </source>
</evidence>
<gene>
    <name evidence="11" type="ORF">MNBD_CHLOROFLEXI01-4895</name>
</gene>